<feature type="non-terminal residue" evidence="1">
    <location>
        <position position="126"/>
    </location>
</feature>
<dbReference type="EMBL" id="BTSY01000002">
    <property type="protein sequence ID" value="GMT13868.1"/>
    <property type="molecule type" value="Genomic_DNA"/>
</dbReference>
<proteinExistence type="predicted"/>
<evidence type="ECO:0000313" key="2">
    <source>
        <dbReference type="Proteomes" id="UP001432322"/>
    </source>
</evidence>
<dbReference type="Proteomes" id="UP001432322">
    <property type="component" value="Unassembled WGS sequence"/>
</dbReference>
<protein>
    <submittedName>
        <fullName evidence="1">Uncharacterized protein</fullName>
    </submittedName>
</protein>
<name>A0AAV5V699_9BILA</name>
<evidence type="ECO:0000313" key="1">
    <source>
        <dbReference type="EMBL" id="GMT13868.1"/>
    </source>
</evidence>
<comment type="caution">
    <text evidence="1">The sequence shown here is derived from an EMBL/GenBank/DDBJ whole genome shotgun (WGS) entry which is preliminary data.</text>
</comment>
<sequence>LDGVVAEEWAGVDVARLVRAQDCLLNRRHLLRIPVVRLVPARLQAHKDLFETRIDHHVIRPHVDVKRAQMLGNREKLGRHLDHHILVLHILLHIADLPERVEIGPREDRVEIHPHEKKRPYVVLAT</sequence>
<dbReference type="AlphaFoldDB" id="A0AAV5V699"/>
<gene>
    <name evidence="1" type="ORF">PFISCL1PPCAC_5165</name>
</gene>
<accession>A0AAV5V699</accession>
<reference evidence="1" key="1">
    <citation type="submission" date="2023-10" db="EMBL/GenBank/DDBJ databases">
        <title>Genome assembly of Pristionchus species.</title>
        <authorList>
            <person name="Yoshida K."/>
            <person name="Sommer R.J."/>
        </authorList>
    </citation>
    <scope>NUCLEOTIDE SEQUENCE</scope>
    <source>
        <strain evidence="1">RS5133</strain>
    </source>
</reference>
<organism evidence="1 2">
    <name type="scientific">Pristionchus fissidentatus</name>
    <dbReference type="NCBI Taxonomy" id="1538716"/>
    <lineage>
        <taxon>Eukaryota</taxon>
        <taxon>Metazoa</taxon>
        <taxon>Ecdysozoa</taxon>
        <taxon>Nematoda</taxon>
        <taxon>Chromadorea</taxon>
        <taxon>Rhabditida</taxon>
        <taxon>Rhabditina</taxon>
        <taxon>Diplogasteromorpha</taxon>
        <taxon>Diplogasteroidea</taxon>
        <taxon>Neodiplogasteridae</taxon>
        <taxon>Pristionchus</taxon>
    </lineage>
</organism>
<feature type="non-terminal residue" evidence="1">
    <location>
        <position position="1"/>
    </location>
</feature>
<keyword evidence="2" id="KW-1185">Reference proteome</keyword>